<dbReference type="RefSeq" id="WP_269662174.1">
    <property type="nucleotide sequence ID" value="NZ_CP114413.1"/>
</dbReference>
<accession>A0ABY7KK24</accession>
<dbReference type="Pfam" id="PF01047">
    <property type="entry name" value="MarR"/>
    <property type="match status" value="1"/>
</dbReference>
<proteinExistence type="predicted"/>
<name>A0ABY7KK24_9ACTN</name>
<evidence type="ECO:0000313" key="3">
    <source>
        <dbReference type="Proteomes" id="UP001164439"/>
    </source>
</evidence>
<keyword evidence="3" id="KW-1185">Reference proteome</keyword>
<evidence type="ECO:0000259" key="1">
    <source>
        <dbReference type="PROSITE" id="PS50995"/>
    </source>
</evidence>
<gene>
    <name evidence="2" type="ORF">STRCI_006128</name>
</gene>
<dbReference type="InterPro" id="IPR036390">
    <property type="entry name" value="WH_DNA-bd_sf"/>
</dbReference>
<evidence type="ECO:0000313" key="2">
    <source>
        <dbReference type="EMBL" id="WAZ24684.1"/>
    </source>
</evidence>
<feature type="domain" description="HTH marR-type" evidence="1">
    <location>
        <begin position="24"/>
        <end position="162"/>
    </location>
</feature>
<dbReference type="PANTHER" id="PTHR33164:SF57">
    <property type="entry name" value="MARR-FAMILY TRANSCRIPTIONAL REGULATOR"/>
    <property type="match status" value="1"/>
</dbReference>
<dbReference type="InterPro" id="IPR039422">
    <property type="entry name" value="MarR/SlyA-like"/>
</dbReference>
<dbReference type="PROSITE" id="PS50995">
    <property type="entry name" value="HTH_MARR_2"/>
    <property type="match status" value="1"/>
</dbReference>
<sequence length="169" mass="18240">MADPQETPTDQLGCPAASADSLLPAELRSWMRMLAATAAVEQRLRSVVKETLDVSHDEFLILCLLAEQPREGLRMSRIAELLGRPKTRLTYQIACLQHAGLVTRQSVCGDKRGVEVGLTAKARELLTQASGTLAGTVTEALREIFGPAEREAMCGLLPGLEEETPGSGR</sequence>
<dbReference type="EMBL" id="CP114413">
    <property type="protein sequence ID" value="WAZ24684.1"/>
    <property type="molecule type" value="Genomic_DNA"/>
</dbReference>
<dbReference type="PANTHER" id="PTHR33164">
    <property type="entry name" value="TRANSCRIPTIONAL REGULATOR, MARR FAMILY"/>
    <property type="match status" value="1"/>
</dbReference>
<dbReference type="Proteomes" id="UP001164439">
    <property type="component" value="Chromosome"/>
</dbReference>
<dbReference type="InterPro" id="IPR000835">
    <property type="entry name" value="HTH_MarR-typ"/>
</dbReference>
<protein>
    <submittedName>
        <fullName evidence="2">MarR family transcriptional regulator</fullName>
    </submittedName>
</protein>
<organism evidence="2 3">
    <name type="scientific">Streptomyces cinnabarinus</name>
    <dbReference type="NCBI Taxonomy" id="67287"/>
    <lineage>
        <taxon>Bacteria</taxon>
        <taxon>Bacillati</taxon>
        <taxon>Actinomycetota</taxon>
        <taxon>Actinomycetes</taxon>
        <taxon>Kitasatosporales</taxon>
        <taxon>Streptomycetaceae</taxon>
        <taxon>Streptomyces</taxon>
    </lineage>
</organism>
<dbReference type="InterPro" id="IPR036388">
    <property type="entry name" value="WH-like_DNA-bd_sf"/>
</dbReference>
<reference evidence="2" key="1">
    <citation type="submission" date="2022-12" db="EMBL/GenBank/DDBJ databases">
        <authorList>
            <person name="Ruckert C."/>
            <person name="Busche T."/>
            <person name="Kalinowski J."/>
            <person name="Wittmann C."/>
        </authorList>
    </citation>
    <scope>NUCLEOTIDE SEQUENCE</scope>
    <source>
        <strain evidence="2">DSM 40467</strain>
    </source>
</reference>
<dbReference type="SMART" id="SM00347">
    <property type="entry name" value="HTH_MARR"/>
    <property type="match status" value="1"/>
</dbReference>
<dbReference type="SUPFAM" id="SSF46785">
    <property type="entry name" value="Winged helix' DNA-binding domain"/>
    <property type="match status" value="1"/>
</dbReference>
<dbReference type="Gene3D" id="1.10.10.10">
    <property type="entry name" value="Winged helix-like DNA-binding domain superfamily/Winged helix DNA-binding domain"/>
    <property type="match status" value="1"/>
</dbReference>